<evidence type="ECO:0000313" key="5">
    <source>
        <dbReference type="Proteomes" id="UP000677457"/>
    </source>
</evidence>
<dbReference type="RefSeq" id="WP_018807581.1">
    <property type="nucleotide sequence ID" value="NZ_BOQM01000028.1"/>
</dbReference>
<evidence type="ECO:0000313" key="4">
    <source>
        <dbReference type="Proteomes" id="UP000315983"/>
    </source>
</evidence>
<dbReference type="EMBL" id="BOQM01000028">
    <property type="protein sequence ID" value="GIM86878.1"/>
    <property type="molecule type" value="Genomic_DNA"/>
</dbReference>
<reference evidence="3 4" key="1">
    <citation type="submission" date="2019-06" db="EMBL/GenBank/DDBJ databases">
        <title>Sequencing the genomes of 1000 actinobacteria strains.</title>
        <authorList>
            <person name="Klenk H.-P."/>
        </authorList>
    </citation>
    <scope>NUCLEOTIDE SEQUENCE [LARGE SCALE GENOMIC DNA]</scope>
    <source>
        <strain evidence="3 4">DSM 44819</strain>
    </source>
</reference>
<protein>
    <submittedName>
        <fullName evidence="3">Beta-ketoacyl synthase-like protein</fullName>
    </submittedName>
</protein>
<dbReference type="EMBL" id="VFOL01000001">
    <property type="protein sequence ID" value="TQL39059.1"/>
    <property type="molecule type" value="Genomic_DNA"/>
</dbReference>
<dbReference type="AlphaFoldDB" id="A0A542XT93"/>
<dbReference type="Proteomes" id="UP000315983">
    <property type="component" value="Unassembled WGS sequence"/>
</dbReference>
<evidence type="ECO:0000313" key="2">
    <source>
        <dbReference type="EMBL" id="GIM86878.1"/>
    </source>
</evidence>
<dbReference type="SUPFAM" id="SSF53901">
    <property type="entry name" value="Thiolase-like"/>
    <property type="match status" value="1"/>
</dbReference>
<name>A0A542XT93_SALAC</name>
<organism evidence="3 4">
    <name type="scientific">Salinispora arenicola</name>
    <dbReference type="NCBI Taxonomy" id="168697"/>
    <lineage>
        <taxon>Bacteria</taxon>
        <taxon>Bacillati</taxon>
        <taxon>Actinomycetota</taxon>
        <taxon>Actinomycetes</taxon>
        <taxon>Micromonosporales</taxon>
        <taxon>Micromonosporaceae</taxon>
        <taxon>Salinispora</taxon>
    </lineage>
</organism>
<proteinExistence type="predicted"/>
<comment type="caution">
    <text evidence="3">The sequence shown here is derived from an EMBL/GenBank/DDBJ whole genome shotgun (WGS) entry which is preliminary data.</text>
</comment>
<gene>
    <name evidence="3" type="ORF">FB564_4281</name>
    <name evidence="2" type="ORF">Sar04_36140</name>
</gene>
<dbReference type="Pfam" id="PF00109">
    <property type="entry name" value="ketoacyl-synt"/>
    <property type="match status" value="1"/>
</dbReference>
<dbReference type="GO" id="GO:0016746">
    <property type="term" value="F:acyltransferase activity"/>
    <property type="evidence" value="ECO:0007669"/>
    <property type="project" value="InterPro"/>
</dbReference>
<feature type="domain" description="Beta-ketoacyl synthase-like N-terminal" evidence="1">
    <location>
        <begin position="57"/>
        <end position="180"/>
    </location>
</feature>
<dbReference type="GeneID" id="93773434"/>
<dbReference type="Gene3D" id="3.40.47.10">
    <property type="match status" value="1"/>
</dbReference>
<keyword evidence="5" id="KW-1185">Reference proteome</keyword>
<evidence type="ECO:0000259" key="1">
    <source>
        <dbReference type="Pfam" id="PF00109"/>
    </source>
</evidence>
<dbReference type="InterPro" id="IPR016039">
    <property type="entry name" value="Thiolase-like"/>
</dbReference>
<evidence type="ECO:0000313" key="3">
    <source>
        <dbReference type="EMBL" id="TQL39059.1"/>
    </source>
</evidence>
<sequence length="296" mass="30895">MSQTTFLVTGWSLHLPGVAVGATLAEQIDQPRGDWAWQAAPEPEQASQVLGRKGLLAKEPATRLALCAVHQALGLAPGRRPDRELSVDTAVVVASNLGNVAAVARVAQTVAKEGGGRVSVLDAPNVSSNVIASSVALWFGFGGPNLLVCSGRSAGMDALVTAGLLLRAGRARRVVLVGAEPDDEIAAGLFDHGTSPVPLRRGAACLVLERHRSADAEAAVVLDLVREQRWPHPPRLVVGRRGVVLARQWGEFDGAHDIVAVATAVHLVADEGHQTVGVVGDRDRGALVSVASVRRS</sequence>
<reference evidence="2 5" key="2">
    <citation type="submission" date="2021-03" db="EMBL/GenBank/DDBJ databases">
        <title>Whole genome shotgun sequence of Salinispora arenicola NBRC 105043.</title>
        <authorList>
            <person name="Komaki H."/>
            <person name="Tamura T."/>
        </authorList>
    </citation>
    <scope>NUCLEOTIDE SEQUENCE [LARGE SCALE GENOMIC DNA]</scope>
    <source>
        <strain evidence="2 5">NBRC 105043</strain>
    </source>
</reference>
<dbReference type="Proteomes" id="UP000677457">
    <property type="component" value="Unassembled WGS sequence"/>
</dbReference>
<dbReference type="InterPro" id="IPR014030">
    <property type="entry name" value="Ketoacyl_synth_N"/>
</dbReference>
<accession>A0A542XT93</accession>